<evidence type="ECO:0000256" key="1">
    <source>
        <dbReference type="SAM" id="MobiDB-lite"/>
    </source>
</evidence>
<dbReference type="EMBL" id="JANPWB010000015">
    <property type="protein sequence ID" value="KAJ1089706.1"/>
    <property type="molecule type" value="Genomic_DNA"/>
</dbReference>
<evidence type="ECO:0000313" key="3">
    <source>
        <dbReference type="Proteomes" id="UP001066276"/>
    </source>
</evidence>
<evidence type="ECO:0000313" key="2">
    <source>
        <dbReference type="EMBL" id="KAJ1089706.1"/>
    </source>
</evidence>
<dbReference type="AlphaFoldDB" id="A0AAV7LDJ6"/>
<comment type="caution">
    <text evidence="2">The sequence shown here is derived from an EMBL/GenBank/DDBJ whole genome shotgun (WGS) entry which is preliminary data.</text>
</comment>
<organism evidence="2 3">
    <name type="scientific">Pleurodeles waltl</name>
    <name type="common">Iberian ribbed newt</name>
    <dbReference type="NCBI Taxonomy" id="8319"/>
    <lineage>
        <taxon>Eukaryota</taxon>
        <taxon>Metazoa</taxon>
        <taxon>Chordata</taxon>
        <taxon>Craniata</taxon>
        <taxon>Vertebrata</taxon>
        <taxon>Euteleostomi</taxon>
        <taxon>Amphibia</taxon>
        <taxon>Batrachia</taxon>
        <taxon>Caudata</taxon>
        <taxon>Salamandroidea</taxon>
        <taxon>Salamandridae</taxon>
        <taxon>Pleurodelinae</taxon>
        <taxon>Pleurodeles</taxon>
    </lineage>
</organism>
<protein>
    <submittedName>
        <fullName evidence="2">Uncharacterized protein</fullName>
    </submittedName>
</protein>
<proteinExistence type="predicted"/>
<sequence length="91" mass="9207">MPQIGARSPNGCQREKRGQFEQARSGAPFNKAGLCEEDSAGPVRAGQPPCGLADGSDAHDGVAASSPYLTAGDGVQVTAPVHPAHSPDQLG</sequence>
<reference evidence="2" key="1">
    <citation type="journal article" date="2022" name="bioRxiv">
        <title>Sequencing and chromosome-scale assembly of the giantPleurodeles waltlgenome.</title>
        <authorList>
            <person name="Brown T."/>
            <person name="Elewa A."/>
            <person name="Iarovenko S."/>
            <person name="Subramanian E."/>
            <person name="Araus A.J."/>
            <person name="Petzold A."/>
            <person name="Susuki M."/>
            <person name="Suzuki K.-i.T."/>
            <person name="Hayashi T."/>
            <person name="Toyoda A."/>
            <person name="Oliveira C."/>
            <person name="Osipova E."/>
            <person name="Leigh N.D."/>
            <person name="Simon A."/>
            <person name="Yun M.H."/>
        </authorList>
    </citation>
    <scope>NUCLEOTIDE SEQUENCE</scope>
    <source>
        <strain evidence="2">20211129_DDA</strain>
        <tissue evidence="2">Liver</tissue>
    </source>
</reference>
<dbReference type="Proteomes" id="UP001066276">
    <property type="component" value="Chromosome 11"/>
</dbReference>
<name>A0AAV7LDJ6_PLEWA</name>
<feature type="region of interest" description="Disordered" evidence="1">
    <location>
        <begin position="1"/>
        <end position="67"/>
    </location>
</feature>
<accession>A0AAV7LDJ6</accession>
<keyword evidence="3" id="KW-1185">Reference proteome</keyword>
<gene>
    <name evidence="2" type="ORF">NDU88_002851</name>
</gene>